<dbReference type="Pfam" id="PF10294">
    <property type="entry name" value="Methyltransf_16"/>
    <property type="match status" value="1"/>
</dbReference>
<dbReference type="Gene3D" id="3.40.50.150">
    <property type="entry name" value="Vaccinia Virus protein VP39"/>
    <property type="match status" value="1"/>
</dbReference>
<reference evidence="6" key="1">
    <citation type="submission" date="2019-12" db="UniProtKB">
        <authorList>
            <consortium name="WormBaseParasite"/>
        </authorList>
    </citation>
    <scope>IDENTIFICATION</scope>
</reference>
<dbReference type="PANTHER" id="PTHR14614:SF164">
    <property type="entry name" value="HISTONE-ARGININE METHYLTRANSFERASE METTL23"/>
    <property type="match status" value="1"/>
</dbReference>
<dbReference type="PANTHER" id="PTHR14614">
    <property type="entry name" value="HEPATOCELLULAR CARCINOMA-ASSOCIATED ANTIGEN"/>
    <property type="match status" value="1"/>
</dbReference>
<protein>
    <submittedName>
        <fullName evidence="6">Methyltransferase small domain-containing protein</fullName>
    </submittedName>
</protein>
<dbReference type="GO" id="GO:0005634">
    <property type="term" value="C:nucleus"/>
    <property type="evidence" value="ECO:0007669"/>
    <property type="project" value="TreeGrafter"/>
</dbReference>
<comment type="similarity">
    <text evidence="4">Belongs to the methyltransferase superfamily. METTL23 family.</text>
</comment>
<keyword evidence="5" id="KW-1185">Reference proteome</keyword>
<dbReference type="SUPFAM" id="SSF53335">
    <property type="entry name" value="S-adenosyl-L-methionine-dependent methyltransferases"/>
    <property type="match status" value="1"/>
</dbReference>
<evidence type="ECO:0000256" key="2">
    <source>
        <dbReference type="ARBA" id="ARBA00022679"/>
    </source>
</evidence>
<dbReference type="GO" id="GO:0032259">
    <property type="term" value="P:methylation"/>
    <property type="evidence" value="ECO:0007669"/>
    <property type="project" value="UniProtKB-KW"/>
</dbReference>
<keyword evidence="2" id="KW-0808">Transferase</keyword>
<dbReference type="WBParaSite" id="TMUE_2000007209.1">
    <property type="protein sequence ID" value="TMUE_2000007209.1"/>
    <property type="gene ID" value="WBGene00288314"/>
</dbReference>
<accession>A0A5S6QJ73</accession>
<name>A0A5S6QJ73_TRIMR</name>
<keyword evidence="1" id="KW-0489">Methyltransferase</keyword>
<keyword evidence="3" id="KW-0949">S-adenosyl-L-methionine</keyword>
<proteinExistence type="inferred from homology"/>
<evidence type="ECO:0000256" key="3">
    <source>
        <dbReference type="ARBA" id="ARBA00022691"/>
    </source>
</evidence>
<evidence type="ECO:0000256" key="1">
    <source>
        <dbReference type="ARBA" id="ARBA00022603"/>
    </source>
</evidence>
<organism evidence="5 6">
    <name type="scientific">Trichuris muris</name>
    <name type="common">Mouse whipworm</name>
    <dbReference type="NCBI Taxonomy" id="70415"/>
    <lineage>
        <taxon>Eukaryota</taxon>
        <taxon>Metazoa</taxon>
        <taxon>Ecdysozoa</taxon>
        <taxon>Nematoda</taxon>
        <taxon>Enoplea</taxon>
        <taxon>Dorylaimia</taxon>
        <taxon>Trichinellida</taxon>
        <taxon>Trichuridae</taxon>
        <taxon>Trichuris</taxon>
    </lineage>
</organism>
<dbReference type="AlphaFoldDB" id="A0A5S6QJ73"/>
<evidence type="ECO:0000256" key="4">
    <source>
        <dbReference type="ARBA" id="ARBA00043988"/>
    </source>
</evidence>
<dbReference type="CDD" id="cd02440">
    <property type="entry name" value="AdoMet_MTases"/>
    <property type="match status" value="1"/>
</dbReference>
<evidence type="ECO:0000313" key="5">
    <source>
        <dbReference type="Proteomes" id="UP000046395"/>
    </source>
</evidence>
<dbReference type="GO" id="GO:0005737">
    <property type="term" value="C:cytoplasm"/>
    <property type="evidence" value="ECO:0007669"/>
    <property type="project" value="TreeGrafter"/>
</dbReference>
<dbReference type="InterPro" id="IPR019410">
    <property type="entry name" value="Methyltransf_16"/>
</dbReference>
<dbReference type="STRING" id="70415.A0A5S6QJ73"/>
<dbReference type="GO" id="GO:0008168">
    <property type="term" value="F:methyltransferase activity"/>
    <property type="evidence" value="ECO:0007669"/>
    <property type="project" value="UniProtKB-KW"/>
</dbReference>
<evidence type="ECO:0000313" key="6">
    <source>
        <dbReference type="WBParaSite" id="TMUE_2000007209.1"/>
    </source>
</evidence>
<dbReference type="InterPro" id="IPR029063">
    <property type="entry name" value="SAM-dependent_MTases_sf"/>
</dbReference>
<dbReference type="Proteomes" id="UP000046395">
    <property type="component" value="Unassembled WGS sequence"/>
</dbReference>
<sequence>MEKDYGLHVWPCADVLSSYICTHRELVFNKRVLELGSGPGLVSLVAASCGASYVTVSDRMGDQSIQEMVQQNCAMNGLAARCTFVPLTWGRIDANVSSLPPCDVIFLSDCFYDPSVFDSLQSILAFLLRRNHDASAYFSYKERSVLWNIEASMVNWELKCDLVATNTDQLIHIGRMVNNSQS</sequence>